<evidence type="ECO:0008006" key="4">
    <source>
        <dbReference type="Google" id="ProtNLM"/>
    </source>
</evidence>
<evidence type="ECO:0000256" key="1">
    <source>
        <dbReference type="SAM" id="Coils"/>
    </source>
</evidence>
<sequence length="164" mass="18973">QQVALLSEADVKCIKCYAQSTYIFFVRSKIVYFVQFNSGTTDTTISRISRNLVIIEPGSRGFGNLLTSLYVQDHGAIYLLFGKDLLVIGVNLSFVAVEIEIAMQKYEMLKLDEQHKNTERPHRILLLEEVKKELQGTLEELLEERKIREMELDRLKKSISDIRF</sequence>
<feature type="non-terminal residue" evidence="2">
    <location>
        <position position="164"/>
    </location>
</feature>
<proteinExistence type="predicted"/>
<protein>
    <recommendedName>
        <fullName evidence="4">GRAM domain-containing protein</fullName>
    </recommendedName>
</protein>
<accession>A0AAV5T4K9</accession>
<reference evidence="2" key="1">
    <citation type="submission" date="2023-10" db="EMBL/GenBank/DDBJ databases">
        <title>Genome assembly of Pristionchus species.</title>
        <authorList>
            <person name="Yoshida K."/>
            <person name="Sommer R.J."/>
        </authorList>
    </citation>
    <scope>NUCLEOTIDE SEQUENCE</scope>
    <source>
        <strain evidence="2">RS0144</strain>
    </source>
</reference>
<feature type="non-terminal residue" evidence="2">
    <location>
        <position position="1"/>
    </location>
</feature>
<dbReference type="AlphaFoldDB" id="A0AAV5T4K9"/>
<dbReference type="EMBL" id="BTSX01000002">
    <property type="protein sequence ID" value="GMS86601.1"/>
    <property type="molecule type" value="Genomic_DNA"/>
</dbReference>
<evidence type="ECO:0000313" key="2">
    <source>
        <dbReference type="EMBL" id="GMS86601.1"/>
    </source>
</evidence>
<evidence type="ECO:0000313" key="3">
    <source>
        <dbReference type="Proteomes" id="UP001432027"/>
    </source>
</evidence>
<comment type="caution">
    <text evidence="2">The sequence shown here is derived from an EMBL/GenBank/DDBJ whole genome shotgun (WGS) entry which is preliminary data.</text>
</comment>
<gene>
    <name evidence="2" type="ORF">PENTCL1PPCAC_8776</name>
</gene>
<name>A0AAV5T4K9_9BILA</name>
<keyword evidence="3" id="KW-1185">Reference proteome</keyword>
<dbReference type="Proteomes" id="UP001432027">
    <property type="component" value="Unassembled WGS sequence"/>
</dbReference>
<keyword evidence="1" id="KW-0175">Coiled coil</keyword>
<organism evidence="2 3">
    <name type="scientific">Pristionchus entomophagus</name>
    <dbReference type="NCBI Taxonomy" id="358040"/>
    <lineage>
        <taxon>Eukaryota</taxon>
        <taxon>Metazoa</taxon>
        <taxon>Ecdysozoa</taxon>
        <taxon>Nematoda</taxon>
        <taxon>Chromadorea</taxon>
        <taxon>Rhabditida</taxon>
        <taxon>Rhabditina</taxon>
        <taxon>Diplogasteromorpha</taxon>
        <taxon>Diplogasteroidea</taxon>
        <taxon>Neodiplogasteridae</taxon>
        <taxon>Pristionchus</taxon>
    </lineage>
</organism>
<feature type="coiled-coil region" evidence="1">
    <location>
        <begin position="124"/>
        <end position="158"/>
    </location>
</feature>